<feature type="domain" description="Fibronectin type-III" evidence="4">
    <location>
        <begin position="1829"/>
        <end position="1914"/>
    </location>
</feature>
<feature type="domain" description="Fibronectin type-III" evidence="4">
    <location>
        <begin position="1398"/>
        <end position="1485"/>
    </location>
</feature>
<feature type="domain" description="Fibronectin type-III" evidence="4">
    <location>
        <begin position="656"/>
        <end position="741"/>
    </location>
</feature>
<dbReference type="Pfam" id="PF00041">
    <property type="entry name" value="fn3"/>
    <property type="match status" value="7"/>
</dbReference>
<dbReference type="InterPro" id="IPR036116">
    <property type="entry name" value="FN3_sf"/>
</dbReference>
<dbReference type="Gene3D" id="3.40.390.10">
    <property type="entry name" value="Collagenase (Catalytic Domain)"/>
    <property type="match status" value="1"/>
</dbReference>
<dbReference type="SUPFAM" id="SSF55486">
    <property type="entry name" value="Metalloproteases ('zincins'), catalytic domain"/>
    <property type="match status" value="1"/>
</dbReference>
<dbReference type="NCBIfam" id="TIGR04183">
    <property type="entry name" value="Por_Secre_tail"/>
    <property type="match status" value="1"/>
</dbReference>
<evidence type="ECO:0000256" key="3">
    <source>
        <dbReference type="SAM" id="SignalP"/>
    </source>
</evidence>
<protein>
    <submittedName>
        <fullName evidence="5">Fibronectin type III domain-containing protein</fullName>
    </submittedName>
</protein>
<dbReference type="Pfam" id="PF20009">
    <property type="entry name" value="GEVED"/>
    <property type="match status" value="5"/>
</dbReference>
<dbReference type="PROSITE" id="PS50853">
    <property type="entry name" value="FN3"/>
    <property type="match status" value="7"/>
</dbReference>
<dbReference type="PANTHER" id="PTHR46708:SF2">
    <property type="entry name" value="FIBRONECTIN TYPE-III DOMAIN-CONTAINING PROTEIN"/>
    <property type="match status" value="1"/>
</dbReference>
<feature type="domain" description="Fibronectin type-III" evidence="4">
    <location>
        <begin position="1147"/>
        <end position="1232"/>
    </location>
</feature>
<feature type="domain" description="Fibronectin type-III" evidence="4">
    <location>
        <begin position="901"/>
        <end position="986"/>
    </location>
</feature>
<dbReference type="InterPro" id="IPR024079">
    <property type="entry name" value="MetalloPept_cat_dom_sf"/>
</dbReference>
<feature type="domain" description="Fibronectin type-III" evidence="4">
    <location>
        <begin position="1642"/>
        <end position="1729"/>
    </location>
</feature>
<dbReference type="STRING" id="311333.SAMN05421664_2773"/>
<evidence type="ECO:0000256" key="2">
    <source>
        <dbReference type="ARBA" id="ARBA00022737"/>
    </source>
</evidence>
<feature type="domain" description="Fibronectin type-III" evidence="4">
    <location>
        <begin position="1732"/>
        <end position="1825"/>
    </location>
</feature>
<dbReference type="GO" id="GO:0008237">
    <property type="term" value="F:metallopeptidase activity"/>
    <property type="evidence" value="ECO:0007669"/>
    <property type="project" value="InterPro"/>
</dbReference>
<dbReference type="SUPFAM" id="SSF49265">
    <property type="entry name" value="Fibronectin type III"/>
    <property type="match status" value="5"/>
</dbReference>
<feature type="chain" id="PRO_5011501656" evidence="3">
    <location>
        <begin position="22"/>
        <end position="2152"/>
    </location>
</feature>
<dbReference type="InterPro" id="IPR026444">
    <property type="entry name" value="Secre_tail"/>
</dbReference>
<dbReference type="InterPro" id="IPR003961">
    <property type="entry name" value="FN3_dom"/>
</dbReference>
<dbReference type="InterPro" id="IPR045474">
    <property type="entry name" value="GEVED"/>
</dbReference>
<gene>
    <name evidence="5" type="ORF">SAMN05421664_2773</name>
</gene>
<keyword evidence="6" id="KW-1185">Reference proteome</keyword>
<name>A0A1H1E3E6_9FLAO</name>
<dbReference type="CDD" id="cd00063">
    <property type="entry name" value="FN3"/>
    <property type="match status" value="7"/>
</dbReference>
<dbReference type="InterPro" id="IPR050991">
    <property type="entry name" value="ECM_Regulatory_Proteins"/>
</dbReference>
<reference evidence="6" key="1">
    <citation type="submission" date="2016-10" db="EMBL/GenBank/DDBJ databases">
        <authorList>
            <person name="Varghese N."/>
            <person name="Submissions S."/>
        </authorList>
    </citation>
    <scope>NUCLEOTIDE SEQUENCE [LARGE SCALE GENOMIC DNA]</scope>
    <source>
        <strain evidence="6">DSM 17072</strain>
    </source>
</reference>
<evidence type="ECO:0000256" key="1">
    <source>
        <dbReference type="ARBA" id="ARBA00022729"/>
    </source>
</evidence>
<evidence type="ECO:0000313" key="6">
    <source>
        <dbReference type="Proteomes" id="UP000199627"/>
    </source>
</evidence>
<dbReference type="EMBL" id="FNKL01000003">
    <property type="protein sequence ID" value="SDQ83254.1"/>
    <property type="molecule type" value="Genomic_DNA"/>
</dbReference>
<organism evidence="5 6">
    <name type="scientific">Chryseobacterium soldanellicola</name>
    <dbReference type="NCBI Taxonomy" id="311333"/>
    <lineage>
        <taxon>Bacteria</taxon>
        <taxon>Pseudomonadati</taxon>
        <taxon>Bacteroidota</taxon>
        <taxon>Flavobacteriia</taxon>
        <taxon>Flavobacteriales</taxon>
        <taxon>Weeksellaceae</taxon>
        <taxon>Chryseobacterium group</taxon>
        <taxon>Chryseobacterium</taxon>
    </lineage>
</organism>
<evidence type="ECO:0000259" key="4">
    <source>
        <dbReference type="PROSITE" id="PS50853"/>
    </source>
</evidence>
<dbReference type="OrthoDB" id="9792152at2"/>
<dbReference type="Gene3D" id="2.60.40.10">
    <property type="entry name" value="Immunoglobulins"/>
    <property type="match status" value="7"/>
</dbReference>
<dbReference type="Pfam" id="PF18962">
    <property type="entry name" value="Por_Secre_tail"/>
    <property type="match status" value="1"/>
</dbReference>
<proteinExistence type="predicted"/>
<dbReference type="PANTHER" id="PTHR46708">
    <property type="entry name" value="TENASCIN"/>
    <property type="match status" value="1"/>
</dbReference>
<dbReference type="SMART" id="SM00060">
    <property type="entry name" value="FN3"/>
    <property type="match status" value="7"/>
</dbReference>
<sequence>MKKKFTSFFFLLLFAITSAQWSPTTFRGEKIRGSSEIKNYYSLDISLLKSQLAKAQETGKNAKPVTISLPTLEGKIERFAVYSFPVVVKELANQYQLGSYVGVGIDDPGKYLRFSLAPDDFQSMIIKDGKSEFIEPADKMKTVYGVHPKTDKSSEGFLCSMNEDRLSKQEIENLYTTGKAFNNQTFNFSKNSDKKYRTMRLAMSVTGEYTQYFGGTVAGALTAINATLTRVNGVFEKDFALHLDLQNFPSVIYTNAATDPYSPAAQMNNWNSELQQTLTANVGNANYDIGHLFGASGGGGNAGCIGCVCVNPTTGVPNGKGSGFTSPADGIPQGDNFDIDYVAHEMGHQLGGNHTFSHALEGAGVNQEPGSGSTIMGYAGITGPNTDVQPHSDPYFHIASIKQVQANLISKTCDIETPITNNPPVITALPTYNIPKGTAFVLTASATDPENDPMTYTWEEVDNASVTINKNNLGTTATGASFRSFNPTTNPTRYFPKLASVLAGVLNNSNNGWESVSTVARTTKFAVTVRDNNPAANQQQTQFAEQTIIVGNDGPFKVTTATAYNNGPTTITWDVVNTTAAPYSVANVKIDYTTDNGVTWTVLSPSTANDGSESLTFAALGAIGSTVKIRVAAVGNVFYAIGNATVASLASCTSAPPTGVVVSAITQTGATVSWAASAGATYVIQYRPVGSTTWITVTSATNTINLTGLTDGIQYEVQVANVCSGTQGTFSASTNFTTPGLTYCTMTSSNFASEYISNVTVTPTGAAVMSNNSVGSTYTDYSTTPSALVNLVIGSANNTISVTKFFPGTIWSEAVGVWIDFNRNGVFEASEQVMNTPSNTTTPVTATFNVPATAYNGPSTTRMRVAMRYSTSPVMCQSFGDGEVEDYAVKLIQPIPCTSNAPLNLSVTNITATSAYVMWDPAVGATYILQYREVGSTTWIPVPLTSNAYTITGLTESTQYEVQVAYICSGTTGTFTAPFQFTTPAVTYCNNTPTTNTNGYISNVTIAPTNSYVMSNDSGANTYTNYSADPAKLITLVRTSTGNSISVSKSWPTSTQNSLAVGAWIDFNRNGIFETAERVISTTASTTTPITATFTVPATSYNGPLTLRMRVIFSTSTITDPCATVANGEIEDYAVKIVDLQGCTTAAPTPIVVSNVTASTALVSWLNATGATYTLRYKAVASPTWIVVNPATNPYTITSLNATTQYEVQVATICGGTTGPWSSSITFTTPAITYCNSGTATVTDAFINNITVTGANTPMMSNNSGPSTYTDYSTDLTKTVTLARSSTNNVLSVGRTILSGTYSTYAWIDFNGDGIFNNNPSTVAGGERIMNLGYSSTTPVTANFNVPANAYNGTNKVKMRVIVYFLTPADACSVLTSNGEVEDYLVKFVDVQPCTTAPPTNIVVGNIAATTATVSWLSSTGATYLVRWRTTSPVGVWNTSPTVTGNSYNITGLTEQTAYEVQVATICGGVTGAWSASTLFTTTPITYCNMTGTGTTDFISNVTINPVNLGLPVMSNTSVQTNYISYTTPATLVNLDIGSTGNKITVAKGWSAATQSDAVSAWIDFNRNGVFESTEQILASASSTTTPVNALFNVPSTAYNGPLTTTMRVVLKRSSAPVMCQNAVNGEVEDYAVRLRPCATTTPNAPTFTAVTHNSATVNWTAGTGNLSYLVQYRVLGTTTWTDVYASTLLGNVPLNLTGLIPATTYEVQIAAVCSNTPGTFTAIKTFTTRCDPTPPSVAISNITTNSAVVTWTPLVPSATYVMRYREVGTATWIQVNLPAPPANTYTLPGLNPYTTYEVQVANICNGETTINPWSNPKVFTTERTCELPPPGLTITNLTPTTAVVVWDPFPGATYILRYRKVGIPSWTTIPVATNTLTLTGLTEMTKYEMQVVNVCNGTPGTYTQPYFFTTPTVIYCQQSSASSANASISKVTVKPTGKPVMENASGPSTYTDFTGNPATFIELVQGSTGNEISIEKQLSGTAANAGIAVWIDFNRNGYFDINERVYSSPPNSTTPVSGTFSVPADAFVSMTDYKYVVMRVALSKDNIPVNCTSFQDGEVEDYTVRISKQAVQNPINQTDILIYPNPVKSVLYVKNISKRANHKIYNAAGQLVSSGIILNNKIDVSALINGVYVIDIQDGEAVSIQKKFIKE</sequence>
<dbReference type="Proteomes" id="UP000199627">
    <property type="component" value="Unassembled WGS sequence"/>
</dbReference>
<dbReference type="InterPro" id="IPR013783">
    <property type="entry name" value="Ig-like_fold"/>
</dbReference>
<keyword evidence="2" id="KW-0677">Repeat</keyword>
<keyword evidence="1 3" id="KW-0732">Signal</keyword>
<dbReference type="RefSeq" id="WP_089756292.1">
    <property type="nucleotide sequence ID" value="NZ_FNKL01000003.1"/>
</dbReference>
<accession>A0A1H1E3E6</accession>
<dbReference type="Pfam" id="PF13583">
    <property type="entry name" value="Reprolysin_4"/>
    <property type="match status" value="1"/>
</dbReference>
<evidence type="ECO:0000313" key="5">
    <source>
        <dbReference type="EMBL" id="SDQ83254.1"/>
    </source>
</evidence>
<feature type="signal peptide" evidence="3">
    <location>
        <begin position="1"/>
        <end position="21"/>
    </location>
</feature>